<evidence type="ECO:0000313" key="13">
    <source>
        <dbReference type="WBParaSite" id="Csp11.Scaffold629.g13496.t1"/>
    </source>
</evidence>
<dbReference type="CDD" id="cd18793">
    <property type="entry name" value="SF2_C_SNF"/>
    <property type="match status" value="1"/>
</dbReference>
<dbReference type="PANTHER" id="PTHR45629:SF7">
    <property type="entry name" value="DNA EXCISION REPAIR PROTEIN ERCC-6-RELATED"/>
    <property type="match status" value="1"/>
</dbReference>
<evidence type="ECO:0000256" key="6">
    <source>
        <dbReference type="ARBA" id="ARBA00023306"/>
    </source>
</evidence>
<feature type="compositionally biased region" description="Basic and acidic residues" evidence="9">
    <location>
        <begin position="890"/>
        <end position="900"/>
    </location>
</feature>
<dbReference type="SMART" id="SM00487">
    <property type="entry name" value="DEXDc"/>
    <property type="match status" value="1"/>
</dbReference>
<keyword evidence="12" id="KW-1185">Reference proteome</keyword>
<feature type="compositionally biased region" description="Basic residues" evidence="9">
    <location>
        <begin position="79"/>
        <end position="89"/>
    </location>
</feature>
<feature type="compositionally biased region" description="Basic and acidic residues" evidence="9">
    <location>
        <begin position="1007"/>
        <end position="1016"/>
    </location>
</feature>
<feature type="domain" description="Helicase ATP-binding" evidence="10">
    <location>
        <begin position="166"/>
        <end position="348"/>
    </location>
</feature>
<organism evidence="12 13">
    <name type="scientific">Caenorhabditis tropicalis</name>
    <dbReference type="NCBI Taxonomy" id="1561998"/>
    <lineage>
        <taxon>Eukaryota</taxon>
        <taxon>Metazoa</taxon>
        <taxon>Ecdysozoa</taxon>
        <taxon>Nematoda</taxon>
        <taxon>Chromadorea</taxon>
        <taxon>Rhabditida</taxon>
        <taxon>Rhabditina</taxon>
        <taxon>Rhabditomorpha</taxon>
        <taxon>Rhabditoidea</taxon>
        <taxon>Rhabditidae</taxon>
        <taxon>Peloderinae</taxon>
        <taxon>Caenorhabditis</taxon>
    </lineage>
</organism>
<dbReference type="Proteomes" id="UP000095282">
    <property type="component" value="Unplaced"/>
</dbReference>
<feature type="compositionally biased region" description="Polar residues" evidence="9">
    <location>
        <begin position="1040"/>
        <end position="1049"/>
    </location>
</feature>
<dbReference type="Gene3D" id="3.40.50.10810">
    <property type="entry name" value="Tandem AAA-ATPase domain"/>
    <property type="match status" value="1"/>
</dbReference>
<evidence type="ECO:0000256" key="5">
    <source>
        <dbReference type="ARBA" id="ARBA00022801"/>
    </source>
</evidence>
<dbReference type="InterPro" id="IPR050496">
    <property type="entry name" value="SNF2_RAD54_helicase_repair"/>
</dbReference>
<dbReference type="Pfam" id="PF00176">
    <property type="entry name" value="SNF2-rel_dom"/>
    <property type="match status" value="1"/>
</dbReference>
<evidence type="ECO:0000259" key="10">
    <source>
        <dbReference type="PROSITE" id="PS51192"/>
    </source>
</evidence>
<evidence type="ECO:0000259" key="11">
    <source>
        <dbReference type="PROSITE" id="PS51194"/>
    </source>
</evidence>
<feature type="compositionally biased region" description="Polar residues" evidence="9">
    <location>
        <begin position="967"/>
        <end position="979"/>
    </location>
</feature>
<evidence type="ECO:0000256" key="2">
    <source>
        <dbReference type="ARBA" id="ARBA00015341"/>
    </source>
</evidence>
<comment type="function">
    <text evidence="7">Involved in mitotic DNA repair and meiotic recombination. Functions in the recombinational DNA repair pathway. Essential for interhomolog gene conversion (GC), but may have a less important role in intersister GC than spn-A/Rad51. In the presence of DNA, spn-A/Rad51 enhances the ATPase activity of okr/Rad54.</text>
</comment>
<dbReference type="AlphaFoldDB" id="A0A1I7U009"/>
<dbReference type="FunFam" id="3.40.50.10810:FF:000119">
    <property type="entry name" value="CSB (Cockayne Syndrome B) homolog"/>
    <property type="match status" value="1"/>
</dbReference>
<evidence type="ECO:0000256" key="8">
    <source>
        <dbReference type="ARBA" id="ARBA00029956"/>
    </source>
</evidence>
<dbReference type="STRING" id="1561998.A0A1I7U009"/>
<dbReference type="GO" id="GO:0005524">
    <property type="term" value="F:ATP binding"/>
    <property type="evidence" value="ECO:0007669"/>
    <property type="project" value="InterPro"/>
</dbReference>
<sequence length="1089" mass="124550">MSEVNGNRVEIKKSLARAYTEDEPNTSSPRGICSREQSTESSLGARSGEESEEYVPGISLSDDDDNDDDKQTISEKSRAKNKKRQRRASSHQSSDEDAVALNDDNVTSIWKERISNLIVDPDDDCYAITRMVESREFGESDLPWKLNKRIWERLHDFQQEGVEWMQKKTDQRSGGILADEMGLGKTVQTVAYLRSLSETGRTYFKWNGLHSALIVAHVSILHQWIQTLNEWFPKVRVFLVHSHSTSGNKPDYAQRIFKKLIEAKNKHYPDGCVVLTTYNGFTKLHNLFVSHEWQVVFLDEGHYIRNENTQCSKAMRKLKTPQRFILSGTPFQNRLAEFWKLVDFVHPGRLSDANTFHRNFTNIINAGASLTCSPQAAAVAYECLVALQHAIKPMILRRLQVDHKDVLNLPEKNEMVISCELSKRQRRLYEEYCNSSEVAEIIERRVKPFIGFNKLGDICNHPGIYRNAEPNSRKFGEIEDSGKVAMLFKLFAEWFKSPKNRVILFTQRKNVIIMMQHFLDQKKIRHVALTGSVTASSRPKIIKKFEDDLDIKVFLMTTRAGGLGLNLTSANRVVIFDPDWNPQADNQAKNRIYRMGQEHNVSIIRLISNGTLEDRKLLKQVQKETLAAQLLNNADTAHIVPNNTLHDLFRLTPQGLEGSEIGKNRLAGFEDKKLLLSLFDDEKLVAMREHSITVQNSSSMNRIERQNMRAAVDEAVGSLIHSENRLTHTWKNEFHKLLRESTKKPVVSDYFVEEEKVDSYWNAVHSHIKPNDDKMELSNLLKVAKKMLHLLNGIDKAEESFIYRVLVTNRDREDATQMFFVREILSTIAKFDFESNTWRIRSKYRGMEIMEPESRKRTSVSQLPSIPRKSMKRQTEDGSGPRVSTSRNTNSEDEKRKSDTRCSSMPPTRISSKFRTSNSVEKDDGKRQYGSCPPSTPPTSSMLKLRDSKSAEPESKTRKSLPRSASVHPNTYSYKSRTTKAAESKDKERKLRSPFSKSPTTSSSNNDDSKNIESEKRNRKSVSRSRSVPREMMETEATEDSGSPVTKESPSSKDRTTKTTQPKNGKRKLASRSPDAPRKLKKSDSTENV</sequence>
<protein>
    <recommendedName>
        <fullName evidence="2">DNA repair and recombination protein RAD54-like</fullName>
    </recommendedName>
    <alternativeName>
        <fullName evidence="8">Protein okra</fullName>
    </alternativeName>
</protein>
<dbReference type="InterPro" id="IPR049730">
    <property type="entry name" value="SNF2/RAD54-like_C"/>
</dbReference>
<evidence type="ECO:0000256" key="4">
    <source>
        <dbReference type="ARBA" id="ARBA00022776"/>
    </source>
</evidence>
<comment type="subunit">
    <text evidence="1">Interacts (via N-terminus) with spn-A/Rad51.</text>
</comment>
<feature type="compositionally biased region" description="Polar residues" evidence="9">
    <location>
        <begin position="25"/>
        <end position="44"/>
    </location>
</feature>
<feature type="region of interest" description="Disordered" evidence="9">
    <location>
        <begin position="15"/>
        <end position="100"/>
    </location>
</feature>
<dbReference type="Pfam" id="PF00271">
    <property type="entry name" value="Helicase_C"/>
    <property type="match status" value="1"/>
</dbReference>
<dbReference type="PROSITE" id="PS51194">
    <property type="entry name" value="HELICASE_CTER"/>
    <property type="match status" value="1"/>
</dbReference>
<keyword evidence="5" id="KW-0378">Hydrolase</keyword>
<dbReference type="SUPFAM" id="SSF52540">
    <property type="entry name" value="P-loop containing nucleoside triphosphate hydrolases"/>
    <property type="match status" value="2"/>
</dbReference>
<dbReference type="GO" id="GO:0006283">
    <property type="term" value="P:transcription-coupled nucleotide-excision repair"/>
    <property type="evidence" value="ECO:0007669"/>
    <property type="project" value="TreeGrafter"/>
</dbReference>
<feature type="compositionally biased region" description="Polar residues" evidence="9">
    <location>
        <begin position="901"/>
        <end position="919"/>
    </location>
</feature>
<dbReference type="WBParaSite" id="Csp11.Scaffold629.g13496.t1">
    <property type="protein sequence ID" value="Csp11.Scaffold629.g13496.t1"/>
    <property type="gene ID" value="Csp11.Scaffold629.g13496"/>
</dbReference>
<feature type="domain" description="Helicase C-terminal" evidence="11">
    <location>
        <begin position="486"/>
        <end position="645"/>
    </location>
</feature>
<evidence type="ECO:0000256" key="3">
    <source>
        <dbReference type="ARBA" id="ARBA00022618"/>
    </source>
</evidence>
<reference evidence="13" key="1">
    <citation type="submission" date="2016-11" db="UniProtKB">
        <authorList>
            <consortium name="WormBaseParasite"/>
        </authorList>
    </citation>
    <scope>IDENTIFICATION</scope>
</reference>
<dbReference type="GO" id="GO:0051301">
    <property type="term" value="P:cell division"/>
    <property type="evidence" value="ECO:0007669"/>
    <property type="project" value="UniProtKB-KW"/>
</dbReference>
<dbReference type="InterPro" id="IPR027417">
    <property type="entry name" value="P-loop_NTPase"/>
</dbReference>
<name>A0A1I7U009_9PELO</name>
<dbReference type="InterPro" id="IPR038718">
    <property type="entry name" value="SNF2-like_sf"/>
</dbReference>
<feature type="region of interest" description="Disordered" evidence="9">
    <location>
        <begin position="852"/>
        <end position="1089"/>
    </location>
</feature>
<evidence type="ECO:0000256" key="7">
    <source>
        <dbReference type="ARBA" id="ARBA00024776"/>
    </source>
</evidence>
<keyword evidence="3" id="KW-0132">Cell division</keyword>
<dbReference type="GO" id="GO:0016787">
    <property type="term" value="F:hydrolase activity"/>
    <property type="evidence" value="ECO:0007669"/>
    <property type="project" value="UniProtKB-KW"/>
</dbReference>
<evidence type="ECO:0000256" key="1">
    <source>
        <dbReference type="ARBA" id="ARBA00011467"/>
    </source>
</evidence>
<evidence type="ECO:0000313" key="12">
    <source>
        <dbReference type="Proteomes" id="UP000095282"/>
    </source>
</evidence>
<dbReference type="InterPro" id="IPR014001">
    <property type="entry name" value="Helicase_ATP-bd"/>
</dbReference>
<feature type="compositionally biased region" description="Basic and acidic residues" evidence="9">
    <location>
        <begin position="69"/>
        <end position="78"/>
    </location>
</feature>
<dbReference type="Gene3D" id="3.40.50.300">
    <property type="entry name" value="P-loop containing nucleotide triphosphate hydrolases"/>
    <property type="match status" value="1"/>
</dbReference>
<dbReference type="PROSITE" id="PS51192">
    <property type="entry name" value="HELICASE_ATP_BIND_1"/>
    <property type="match status" value="1"/>
</dbReference>
<feature type="compositionally biased region" description="Basic and acidic residues" evidence="9">
    <location>
        <begin position="944"/>
        <end position="957"/>
    </location>
</feature>
<keyword evidence="4" id="KW-0498">Mitosis</keyword>
<proteinExistence type="predicted"/>
<feature type="compositionally biased region" description="Basic and acidic residues" evidence="9">
    <location>
        <begin position="1075"/>
        <end position="1089"/>
    </location>
</feature>
<dbReference type="GO" id="GO:0008094">
    <property type="term" value="F:ATP-dependent activity, acting on DNA"/>
    <property type="evidence" value="ECO:0007669"/>
    <property type="project" value="TreeGrafter"/>
</dbReference>
<dbReference type="PANTHER" id="PTHR45629">
    <property type="entry name" value="SNF2/RAD54 FAMILY MEMBER"/>
    <property type="match status" value="1"/>
</dbReference>
<feature type="compositionally biased region" description="Basic and acidic residues" evidence="9">
    <location>
        <begin position="980"/>
        <end position="991"/>
    </location>
</feature>
<dbReference type="eggNOG" id="KOG0387">
    <property type="taxonomic scope" value="Eukaryota"/>
</dbReference>
<dbReference type="InterPro" id="IPR001650">
    <property type="entry name" value="Helicase_C-like"/>
</dbReference>
<dbReference type="GO" id="GO:0005634">
    <property type="term" value="C:nucleus"/>
    <property type="evidence" value="ECO:0007669"/>
    <property type="project" value="TreeGrafter"/>
</dbReference>
<accession>A0A1I7U009</accession>
<evidence type="ECO:0000256" key="9">
    <source>
        <dbReference type="SAM" id="MobiDB-lite"/>
    </source>
</evidence>
<keyword evidence="6" id="KW-0131">Cell cycle</keyword>
<dbReference type="InterPro" id="IPR000330">
    <property type="entry name" value="SNF2_N"/>
</dbReference>
<feature type="compositionally biased region" description="Low complexity" evidence="9">
    <location>
        <begin position="993"/>
        <end position="1006"/>
    </location>
</feature>
<dbReference type="SMART" id="SM00490">
    <property type="entry name" value="HELICc"/>
    <property type="match status" value="1"/>
</dbReference>